<dbReference type="InterPro" id="IPR035892">
    <property type="entry name" value="C2_domain_sf"/>
</dbReference>
<proteinExistence type="predicted"/>
<accession>A0A7R8X3D5</accession>
<dbReference type="OrthoDB" id="5919042at2759"/>
<evidence type="ECO:0000256" key="5">
    <source>
        <dbReference type="SAM" id="Coils"/>
    </source>
</evidence>
<sequence length="948" mass="104352">MLSLLSPYYILFEETTQLEDPRLEYRKLQEKMLRDYVIVAQEDLAAKQEIYELKRQRLSIAQDEYQHLSSALNHLSTSHSSLCSSSSSGSTKYDPDLLKADVALAKTRVYRLRQELERIRNEMQYKQQGVEILSSVEQKFSNNPSGYSLSEAEAIHQELKQVQHSLYEGEREKAELIHSLARLKDDLTRIQAQDSSPDVSTLSLVQEKLSTASQTDLSGEIMPIGARLAELARMRLQYDEARRGIQCIQNSLAELDSKITPGETESDKDRLLLIQEKKQLLRELRSIPSTGRSPTEMRAIREQIQRLEDDLNNQMAISSKAIAERLKLHESRQALLQQLGSGLRKTAALEMQLRSMSASTLSVSSGSSLGSLSTSSSLSFTDIYGLPQWQPDGTNVVELHQRVEQLMGSSSSSSDICTGVISEEPSQALDLEAPLLEMRLSDPPISLPPVPNPPLSPASGNSNPRSVSAAVSNESVAGDSGVYEAIQSNAKPRLALPELGAETAQLLVKLRCIKGAILPSLPGANVVTCSTALEEGSKASFGESFPFCIPVKKLYAKTLQLNVWSICFSGQEDCLGCTQISLADFMPESTSIKWYNVLSFRFMQPEIPSTAAASPDPKPEQECIRKSSPSKSAEEAGPGNVGKAVPGVDSMTSTLERGSGKEESSDESTVISSQTSTLTRNQGPDMIEMILGIKAEDLQGCLDDSDEENEDEDDEDEDEDEADEDEDEDEARVSQDQAQFLHDLLCSAEGVSSIPILGPIPNQPGEEQECSCVEYADKETNTECVFLPCGGGPSSSPLGASPKTAIVKRSQTFSPSAPLNKHHYICRLNRSDSDSSMPLYRHEGSMVLSMGASFQRNSLNRRSMRWKGVQAPCGHKVSPLTSSSPAHPPRTSLDLELDRAAQKTRLKILQEELAQLRQLKEKLQASAQMPNWLEDEELQNMLEQVCLF</sequence>
<evidence type="ECO:0000313" key="8">
    <source>
        <dbReference type="EMBL" id="CAD7243278.1"/>
    </source>
</evidence>
<evidence type="ECO:0000256" key="2">
    <source>
        <dbReference type="ARBA" id="ARBA00022475"/>
    </source>
</evidence>
<dbReference type="EMBL" id="LR899916">
    <property type="protein sequence ID" value="CAD7243278.1"/>
    <property type="molecule type" value="Genomic_DNA"/>
</dbReference>
<dbReference type="GO" id="GO:0006355">
    <property type="term" value="P:regulation of DNA-templated transcription"/>
    <property type="evidence" value="ECO:0007669"/>
    <property type="project" value="TreeGrafter"/>
</dbReference>
<evidence type="ECO:0000259" key="7">
    <source>
        <dbReference type="Pfam" id="PF25802"/>
    </source>
</evidence>
<dbReference type="PANTHER" id="PTHR14791">
    <property type="entry name" value="BOMB/KIRA PROTEINS"/>
    <property type="match status" value="1"/>
</dbReference>
<organism evidence="8">
    <name type="scientific">Darwinula stevensoni</name>
    <dbReference type="NCBI Taxonomy" id="69355"/>
    <lineage>
        <taxon>Eukaryota</taxon>
        <taxon>Metazoa</taxon>
        <taxon>Ecdysozoa</taxon>
        <taxon>Arthropoda</taxon>
        <taxon>Crustacea</taxon>
        <taxon>Oligostraca</taxon>
        <taxon>Ostracoda</taxon>
        <taxon>Podocopa</taxon>
        <taxon>Podocopida</taxon>
        <taxon>Darwinulocopina</taxon>
        <taxon>Darwinuloidea</taxon>
        <taxon>Darwinulidae</taxon>
        <taxon>Darwinula</taxon>
    </lineage>
</organism>
<feature type="compositionally biased region" description="Polar residues" evidence="6">
    <location>
        <begin position="667"/>
        <end position="682"/>
    </location>
</feature>
<dbReference type="Pfam" id="PF25802">
    <property type="entry name" value="WWC1"/>
    <property type="match status" value="1"/>
</dbReference>
<name>A0A7R8X3D5_9CRUS</name>
<dbReference type="GO" id="GO:0060090">
    <property type="term" value="F:molecular adaptor activity"/>
    <property type="evidence" value="ECO:0007669"/>
    <property type="project" value="TreeGrafter"/>
</dbReference>
<dbReference type="GO" id="GO:0005737">
    <property type="term" value="C:cytoplasm"/>
    <property type="evidence" value="ECO:0007669"/>
    <property type="project" value="TreeGrafter"/>
</dbReference>
<evidence type="ECO:0000256" key="4">
    <source>
        <dbReference type="ARBA" id="ARBA00023136"/>
    </source>
</evidence>
<keyword evidence="2" id="KW-1003">Cell membrane</keyword>
<feature type="region of interest" description="Disordered" evidence="6">
    <location>
        <begin position="703"/>
        <end position="735"/>
    </location>
</feature>
<protein>
    <recommendedName>
        <fullName evidence="7">WWC1-like helical hairpin domain-containing protein</fullName>
    </recommendedName>
</protein>
<keyword evidence="3" id="KW-0677">Repeat</keyword>
<evidence type="ECO:0000313" key="9">
    <source>
        <dbReference type="Proteomes" id="UP000677054"/>
    </source>
</evidence>
<feature type="region of interest" description="Disordered" evidence="6">
    <location>
        <begin position="442"/>
        <end position="471"/>
    </location>
</feature>
<reference evidence="8" key="1">
    <citation type="submission" date="2020-11" db="EMBL/GenBank/DDBJ databases">
        <authorList>
            <person name="Tran Van P."/>
        </authorList>
    </citation>
    <scope>NUCLEOTIDE SEQUENCE</scope>
</reference>
<dbReference type="SUPFAM" id="SSF49562">
    <property type="entry name" value="C2 domain (Calcium/lipid-binding domain, CaLB)"/>
    <property type="match status" value="1"/>
</dbReference>
<dbReference type="PANTHER" id="PTHR14791:SF29">
    <property type="entry name" value="PROTEIN KIBRA"/>
    <property type="match status" value="1"/>
</dbReference>
<dbReference type="Gene3D" id="2.60.40.150">
    <property type="entry name" value="C2 domain"/>
    <property type="match status" value="1"/>
</dbReference>
<evidence type="ECO:0000256" key="6">
    <source>
        <dbReference type="SAM" id="MobiDB-lite"/>
    </source>
</evidence>
<gene>
    <name evidence="8" type="ORF">DSTB1V02_LOCUS3206</name>
</gene>
<feature type="coiled-coil region" evidence="5">
    <location>
        <begin position="899"/>
        <end position="929"/>
    </location>
</feature>
<dbReference type="GO" id="GO:0019900">
    <property type="term" value="F:kinase binding"/>
    <property type="evidence" value="ECO:0007669"/>
    <property type="project" value="TreeGrafter"/>
</dbReference>
<feature type="compositionally biased region" description="Acidic residues" evidence="6">
    <location>
        <begin position="703"/>
        <end position="730"/>
    </location>
</feature>
<dbReference type="Proteomes" id="UP000677054">
    <property type="component" value="Unassembled WGS sequence"/>
</dbReference>
<keyword evidence="4" id="KW-0472">Membrane</keyword>
<evidence type="ECO:0000256" key="3">
    <source>
        <dbReference type="ARBA" id="ARBA00022737"/>
    </source>
</evidence>
<keyword evidence="9" id="KW-1185">Reference proteome</keyword>
<dbReference type="GO" id="GO:0035330">
    <property type="term" value="P:regulation of hippo signaling"/>
    <property type="evidence" value="ECO:0007669"/>
    <property type="project" value="TreeGrafter"/>
</dbReference>
<comment type="subcellular location">
    <subcellularLocation>
        <location evidence="1">Cell membrane</location>
    </subcellularLocation>
</comment>
<feature type="region of interest" description="Disordered" evidence="6">
    <location>
        <begin position="609"/>
        <end position="684"/>
    </location>
</feature>
<dbReference type="GO" id="GO:0016477">
    <property type="term" value="P:cell migration"/>
    <property type="evidence" value="ECO:0007669"/>
    <property type="project" value="TreeGrafter"/>
</dbReference>
<dbReference type="AlphaFoldDB" id="A0A7R8X3D5"/>
<keyword evidence="5" id="KW-0175">Coiled coil</keyword>
<dbReference type="InterPro" id="IPR051105">
    <property type="entry name" value="WWC/KIBRA_Hippo_Reg"/>
</dbReference>
<evidence type="ECO:0000256" key="1">
    <source>
        <dbReference type="ARBA" id="ARBA00004236"/>
    </source>
</evidence>
<dbReference type="GO" id="GO:0046621">
    <property type="term" value="P:negative regulation of organ growth"/>
    <property type="evidence" value="ECO:0007669"/>
    <property type="project" value="TreeGrafter"/>
</dbReference>
<feature type="compositionally biased region" description="Pro residues" evidence="6">
    <location>
        <begin position="445"/>
        <end position="456"/>
    </location>
</feature>
<dbReference type="EMBL" id="CAJPEV010000399">
    <property type="protein sequence ID" value="CAG0884878.1"/>
    <property type="molecule type" value="Genomic_DNA"/>
</dbReference>
<feature type="domain" description="WWC1-like helical hairpin" evidence="7">
    <location>
        <begin position="227"/>
        <end position="360"/>
    </location>
</feature>
<dbReference type="InterPro" id="IPR057747">
    <property type="entry name" value="WWC1_hairpin"/>
</dbReference>